<dbReference type="SMART" id="SM00360">
    <property type="entry name" value="RRM"/>
    <property type="match status" value="1"/>
</dbReference>
<keyword evidence="3" id="KW-0677">Repeat</keyword>
<comment type="caution">
    <text evidence="10">The sequence shown here is derived from an EMBL/GenBank/DDBJ whole genome shotgun (WGS) entry which is preliminary data.</text>
</comment>
<dbReference type="Pfam" id="PF05391">
    <property type="entry name" value="Lsm_interact"/>
    <property type="match status" value="1"/>
</dbReference>
<feature type="domain" description="RRM" evidence="9">
    <location>
        <begin position="664"/>
        <end position="741"/>
    </location>
</feature>
<evidence type="ECO:0000259" key="9">
    <source>
        <dbReference type="PROSITE" id="PS50102"/>
    </source>
</evidence>
<dbReference type="InterPro" id="IPR012677">
    <property type="entry name" value="Nucleotide-bd_a/b_plait_sf"/>
</dbReference>
<accession>A0AAN7H4M8</accession>
<evidence type="ECO:0000256" key="1">
    <source>
        <dbReference type="ARBA" id="ARBA00004123"/>
    </source>
</evidence>
<dbReference type="Pfam" id="PF05843">
    <property type="entry name" value="Suf"/>
    <property type="match status" value="1"/>
</dbReference>
<dbReference type="PANTHER" id="PTHR17204:SF25">
    <property type="entry name" value="RRM DOMAIN-CONTAINING PROTEIN"/>
    <property type="match status" value="1"/>
</dbReference>
<comment type="subcellular location">
    <subcellularLocation>
        <location evidence="1">Nucleus</location>
    </subcellularLocation>
</comment>
<organism evidence="10 11">
    <name type="scientific">Trapa incisa</name>
    <dbReference type="NCBI Taxonomy" id="236973"/>
    <lineage>
        <taxon>Eukaryota</taxon>
        <taxon>Viridiplantae</taxon>
        <taxon>Streptophyta</taxon>
        <taxon>Embryophyta</taxon>
        <taxon>Tracheophyta</taxon>
        <taxon>Spermatophyta</taxon>
        <taxon>Magnoliopsida</taxon>
        <taxon>eudicotyledons</taxon>
        <taxon>Gunneridae</taxon>
        <taxon>Pentapetalae</taxon>
        <taxon>rosids</taxon>
        <taxon>malvids</taxon>
        <taxon>Myrtales</taxon>
        <taxon>Lythraceae</taxon>
        <taxon>Trapa</taxon>
    </lineage>
</organism>
<dbReference type="SUPFAM" id="SSF48452">
    <property type="entry name" value="TPR-like"/>
    <property type="match status" value="1"/>
</dbReference>
<dbReference type="InterPro" id="IPR035979">
    <property type="entry name" value="RBD_domain_sf"/>
</dbReference>
<keyword evidence="11" id="KW-1185">Reference proteome</keyword>
<evidence type="ECO:0000256" key="8">
    <source>
        <dbReference type="SAM" id="MobiDB-lite"/>
    </source>
</evidence>
<evidence type="ECO:0000256" key="6">
    <source>
        <dbReference type="ARBA" id="ARBA00023242"/>
    </source>
</evidence>
<dbReference type="Proteomes" id="UP001345219">
    <property type="component" value="Chromosome 21"/>
</dbReference>
<dbReference type="AlphaFoldDB" id="A0AAN7H4M8"/>
<evidence type="ECO:0000313" key="11">
    <source>
        <dbReference type="Proteomes" id="UP001345219"/>
    </source>
</evidence>
<feature type="region of interest" description="Disordered" evidence="8">
    <location>
        <begin position="576"/>
        <end position="652"/>
    </location>
</feature>
<evidence type="ECO:0000256" key="4">
    <source>
        <dbReference type="ARBA" id="ARBA00022884"/>
    </source>
</evidence>
<dbReference type="EMBL" id="JAXIOK010000018">
    <property type="protein sequence ID" value="KAK4749982.1"/>
    <property type="molecule type" value="Genomic_DNA"/>
</dbReference>
<dbReference type="Gene3D" id="1.25.40.10">
    <property type="entry name" value="Tetratricopeptide repeat domain"/>
    <property type="match status" value="2"/>
</dbReference>
<feature type="compositionally biased region" description="Basic and acidic residues" evidence="8">
    <location>
        <begin position="636"/>
        <end position="652"/>
    </location>
</feature>
<evidence type="ECO:0000256" key="7">
    <source>
        <dbReference type="PROSITE-ProRule" id="PRU00176"/>
    </source>
</evidence>
<evidence type="ECO:0000256" key="2">
    <source>
        <dbReference type="ARBA" id="ARBA00022664"/>
    </source>
</evidence>
<sequence length="841" mass="95704">MAEEARMEEETHEKSVLSPILESMEVEAPADSSHGGDSESDSDSDSDSEANDKLQVQTLESELYSNPSNYDAHVQYIKLLRRMGDIQKIRTAREAMSSLFPLTPAMWQEWAQDEAFLNSGPDTFPSIEKLYERGISEYLYVPLWCDYINFVQEHDPSICECSPAGISKARTLFERAVTAAGLHVAEGNKIWEAYREFEQAILLTIDESDTEAREKQLQRIRSLFHRQLSIPLVDSESSLLAYKTWEVEQGKAFDIESNDLDKTFPHVSSAHRKAFDMFNARAQFEEQISQQNLSDAERLQHYLVYLKFEQSMQDPSRVNILYERAVTDFPVSADLWLDYTSYLNKTLKVGNVVKDVHLRATRNCTWVGELWVRYLLCLERCRSSETDISAVFEKSLQCTFSSLDEYLDLYLTRIDGLRRRVSSAGETKDPLDHLSIRDIFQRASDYLSPHLKNTQTLLHLYAYWARLEATLGKDLVACRRAWESLLKTCGSMLEAWQGYIAMEIEFGNISEARSIYKRCYTKRFPGMGSEEICYCWLRFEREFGKLEDFDYAVQKVTPRLEELKLFASQQEARIIDPNESNVKKNREKKRSSTDATHDESPAKRKKEAILPIRSHGKKKSQPENAIESVETQDVNAKAEESDKIHEQGKKDAHLDKSKVFTDQLTAFVSNIDLKATNNHLSEFFSDTGGVKAIRILHDKFTGKSRGLAYIDFVDEEHLSAAIAKNKRMLLGKKLSIARSNPKKNRKDSSGHGSGEQNSEAGKSFTGDAVDNRGEQSGVSHTSRPAAGKRGSENVVLKGKNTFAMPRSVRPLGFTASKPEATAGEEEKPKSNDEFRQMLLKK</sequence>
<dbReference type="GO" id="GO:0005634">
    <property type="term" value="C:nucleus"/>
    <property type="evidence" value="ECO:0007669"/>
    <property type="project" value="UniProtKB-SubCell"/>
</dbReference>
<feature type="compositionally biased region" description="Basic and acidic residues" evidence="8">
    <location>
        <begin position="1"/>
        <end position="15"/>
    </location>
</feature>
<evidence type="ECO:0000256" key="5">
    <source>
        <dbReference type="ARBA" id="ARBA00023187"/>
    </source>
</evidence>
<feature type="compositionally biased region" description="Basic and acidic residues" evidence="8">
    <location>
        <begin position="576"/>
        <end position="602"/>
    </location>
</feature>
<feature type="region of interest" description="Disordered" evidence="8">
    <location>
        <begin position="734"/>
        <end position="841"/>
    </location>
</feature>
<protein>
    <recommendedName>
        <fullName evidence="9">RRM domain-containing protein</fullName>
    </recommendedName>
</protein>
<dbReference type="InterPro" id="IPR000504">
    <property type="entry name" value="RRM_dom"/>
</dbReference>
<evidence type="ECO:0000256" key="3">
    <source>
        <dbReference type="ARBA" id="ARBA00022737"/>
    </source>
</evidence>
<dbReference type="SMART" id="SM00386">
    <property type="entry name" value="HAT"/>
    <property type="match status" value="7"/>
</dbReference>
<keyword evidence="2" id="KW-0507">mRNA processing</keyword>
<dbReference type="GO" id="GO:0006397">
    <property type="term" value="P:mRNA processing"/>
    <property type="evidence" value="ECO:0007669"/>
    <property type="project" value="UniProtKB-KW"/>
</dbReference>
<name>A0AAN7H4M8_9MYRT</name>
<feature type="compositionally biased region" description="Basic and acidic residues" evidence="8">
    <location>
        <begin position="824"/>
        <end position="835"/>
    </location>
</feature>
<dbReference type="GO" id="GO:0003723">
    <property type="term" value="F:RNA binding"/>
    <property type="evidence" value="ECO:0007669"/>
    <property type="project" value="UniProtKB-UniRule"/>
</dbReference>
<dbReference type="InterPro" id="IPR011990">
    <property type="entry name" value="TPR-like_helical_dom_sf"/>
</dbReference>
<keyword evidence="5" id="KW-0508">mRNA splicing</keyword>
<dbReference type="InterPro" id="IPR003107">
    <property type="entry name" value="HAT"/>
</dbReference>
<dbReference type="PANTHER" id="PTHR17204">
    <property type="entry name" value="PRE-MRNA PROCESSING PROTEIN PRP39-RELATED"/>
    <property type="match status" value="1"/>
</dbReference>
<gene>
    <name evidence="10" type="ORF">SAY87_027431</name>
</gene>
<dbReference type="Gene3D" id="3.30.70.330">
    <property type="match status" value="1"/>
</dbReference>
<keyword evidence="4 7" id="KW-0694">RNA-binding</keyword>
<dbReference type="SUPFAM" id="SSF54928">
    <property type="entry name" value="RNA-binding domain, RBD"/>
    <property type="match status" value="1"/>
</dbReference>
<evidence type="ECO:0000313" key="10">
    <source>
        <dbReference type="EMBL" id="KAK4749982.1"/>
    </source>
</evidence>
<dbReference type="InterPro" id="IPR008669">
    <property type="entry name" value="LSM_interact"/>
</dbReference>
<proteinExistence type="predicted"/>
<dbReference type="GO" id="GO:0008380">
    <property type="term" value="P:RNA splicing"/>
    <property type="evidence" value="ECO:0007669"/>
    <property type="project" value="UniProtKB-KW"/>
</dbReference>
<dbReference type="PROSITE" id="PS50102">
    <property type="entry name" value="RRM"/>
    <property type="match status" value="1"/>
</dbReference>
<reference evidence="10 11" key="1">
    <citation type="journal article" date="2023" name="Hortic Res">
        <title>Pangenome of water caltrop reveals structural variations and asymmetric subgenome divergence after allopolyploidization.</title>
        <authorList>
            <person name="Zhang X."/>
            <person name="Chen Y."/>
            <person name="Wang L."/>
            <person name="Yuan Y."/>
            <person name="Fang M."/>
            <person name="Shi L."/>
            <person name="Lu R."/>
            <person name="Comes H.P."/>
            <person name="Ma Y."/>
            <person name="Chen Y."/>
            <person name="Huang G."/>
            <person name="Zhou Y."/>
            <person name="Zheng Z."/>
            <person name="Qiu Y."/>
        </authorList>
    </citation>
    <scope>NUCLEOTIDE SEQUENCE [LARGE SCALE GENOMIC DNA]</scope>
    <source>
        <tissue evidence="10">Roots</tissue>
    </source>
</reference>
<dbReference type="Pfam" id="PF00076">
    <property type="entry name" value="RRM_1"/>
    <property type="match status" value="1"/>
</dbReference>
<keyword evidence="6" id="KW-0539">Nucleus</keyword>
<dbReference type="InterPro" id="IPR008847">
    <property type="entry name" value="Suf"/>
</dbReference>
<feature type="region of interest" description="Disordered" evidence="8">
    <location>
        <begin position="1"/>
        <end position="52"/>
    </location>
</feature>
<feature type="compositionally biased region" description="Acidic residues" evidence="8">
    <location>
        <begin position="38"/>
        <end position="49"/>
    </location>
</feature>